<reference evidence="3" key="1">
    <citation type="submission" date="2017-04" db="EMBL/GenBank/DDBJ databases">
        <title>Plasmodium gonderi genome.</title>
        <authorList>
            <person name="Arisue N."/>
            <person name="Honma H."/>
            <person name="Kawai S."/>
            <person name="Tougan T."/>
            <person name="Tanabe K."/>
            <person name="Horii T."/>
        </authorList>
    </citation>
    <scope>NUCLEOTIDE SEQUENCE [LARGE SCALE GENOMIC DNA]</scope>
    <source>
        <strain evidence="3">ATCC 30045</strain>
    </source>
</reference>
<sequence>MLSNIYEFISSFPGFKEQLESHKGSNTYRNQCKRIMEKYPTDIILDNYNICTTAMSYIYEFSRIRGDISQYTQCFYVYYWMYHELMKRGISCAAKNLYKEFLNELQREGTQNTCKSYGANNNSDNHIEEVKYLYEAYLCLNKKKNEGEEEEEEGENNNFCKTLKEIIQEYIEKKKYELFKSDKQEMSSSMQTNTKDIIIISILVTLVVLLLLFYVLKYTSFYTRLTYKLKSKINEFKNEDEEMNILHQYEDFKSISINNGYNIVYNSD</sequence>
<keyword evidence="3" id="KW-1185">Reference proteome</keyword>
<evidence type="ECO:0000313" key="2">
    <source>
        <dbReference type="EMBL" id="GAW84011.1"/>
    </source>
</evidence>
<organism evidence="2 3">
    <name type="scientific">Plasmodium gonderi</name>
    <dbReference type="NCBI Taxonomy" id="77519"/>
    <lineage>
        <taxon>Eukaryota</taxon>
        <taxon>Sar</taxon>
        <taxon>Alveolata</taxon>
        <taxon>Apicomplexa</taxon>
        <taxon>Aconoidasida</taxon>
        <taxon>Haemosporida</taxon>
        <taxon>Plasmodiidae</taxon>
        <taxon>Plasmodium</taxon>
        <taxon>Plasmodium (Plasmodium)</taxon>
    </lineage>
</organism>
<dbReference type="EMBL" id="BDQF01000062">
    <property type="protein sequence ID" value="GAW84011.1"/>
    <property type="molecule type" value="Genomic_DNA"/>
</dbReference>
<dbReference type="Proteomes" id="UP000195521">
    <property type="component" value="Unassembled WGS sequence"/>
</dbReference>
<keyword evidence="1" id="KW-0472">Membrane</keyword>
<dbReference type="AlphaFoldDB" id="A0A1Y1JNG4"/>
<keyword evidence="1" id="KW-0812">Transmembrane</keyword>
<evidence type="ECO:0000313" key="3">
    <source>
        <dbReference type="Proteomes" id="UP000195521"/>
    </source>
</evidence>
<dbReference type="GeneID" id="39744819"/>
<gene>
    <name evidence="2" type="ORF">PGO_000595</name>
</gene>
<protein>
    <submittedName>
        <fullName evidence="2">Variable surface protein</fullName>
    </submittedName>
</protein>
<feature type="transmembrane region" description="Helical" evidence="1">
    <location>
        <begin position="197"/>
        <end position="216"/>
    </location>
</feature>
<dbReference type="RefSeq" id="XP_028546600.1">
    <property type="nucleotide sequence ID" value="XM_028690799.1"/>
</dbReference>
<name>A0A1Y1JNG4_PLAGO</name>
<evidence type="ECO:0000256" key="1">
    <source>
        <dbReference type="SAM" id="Phobius"/>
    </source>
</evidence>
<keyword evidence="1" id="KW-1133">Transmembrane helix</keyword>
<comment type="caution">
    <text evidence="2">The sequence shown here is derived from an EMBL/GenBank/DDBJ whole genome shotgun (WGS) entry which is preliminary data.</text>
</comment>
<proteinExistence type="predicted"/>
<accession>A0A1Y1JNG4</accession>